<dbReference type="Proteomes" id="UP000593562">
    <property type="component" value="Unassembled WGS sequence"/>
</dbReference>
<sequence>MAPRGRPRQRQGLTRMDAAVDAMRKYGFSEKSVREEMNNLLKPQIYGEDGWAFIEEDSYRVLLDKLLEKSVEEEQQCKDAHLESGGGDENNVMALEAGSSSQIIACSNVEALQNAPVSPIDETLDCVFQNNMSPSNNAMALDAGPSEFLSGSNVEAWLTVPSPSTDEPLDSVFENDMSLVSTLMTRISDDGRSLPTNDAEVNMSEDMDVDLGDMQAIDVIRGGTNVDDGGVGKDGHILSSRIHSRRSVASFRPGRRRRPCYGWISSDEDEDEVNIVRLEPEPLPEDVESLFIEANAKYGRKRRWDVRPENV</sequence>
<dbReference type="InParanoid" id="A0A7J7CWE8"/>
<dbReference type="AlphaFoldDB" id="A0A7J7CWE8"/>
<gene>
    <name evidence="2" type="ORF">HS088_TW13G01361</name>
</gene>
<dbReference type="PANTHER" id="PTHR34271">
    <property type="entry name" value="NUCLEOLAR HISTONE METHYLTRANSFERASE-RELATED PROTEIN"/>
    <property type="match status" value="1"/>
</dbReference>
<keyword evidence="3" id="KW-1185">Reference proteome</keyword>
<protein>
    <recommendedName>
        <fullName evidence="1">WIYLD domain-containing protein</fullName>
    </recommendedName>
</protein>
<feature type="domain" description="WIYLD" evidence="1">
    <location>
        <begin position="10"/>
        <end position="70"/>
    </location>
</feature>
<dbReference type="Pfam" id="PF10440">
    <property type="entry name" value="WIYLD"/>
    <property type="match status" value="1"/>
</dbReference>
<dbReference type="InterPro" id="IPR043017">
    <property type="entry name" value="WIYLD_dom_sf"/>
</dbReference>
<proteinExistence type="predicted"/>
<dbReference type="PANTHER" id="PTHR34271:SF1">
    <property type="entry name" value="NUCLEOLAR HISTONE METHYLTRANSFERASE-RELATED PROTEIN"/>
    <property type="match status" value="1"/>
</dbReference>
<accession>A0A7J7CWE8</accession>
<name>A0A7J7CWE8_TRIWF</name>
<evidence type="ECO:0000313" key="2">
    <source>
        <dbReference type="EMBL" id="KAF5738462.1"/>
    </source>
</evidence>
<evidence type="ECO:0000313" key="3">
    <source>
        <dbReference type="Proteomes" id="UP000593562"/>
    </source>
</evidence>
<dbReference type="OrthoDB" id="1898570at2759"/>
<dbReference type="InterPro" id="IPR018848">
    <property type="entry name" value="WIYLD_domain"/>
</dbReference>
<comment type="caution">
    <text evidence="2">The sequence shown here is derived from an EMBL/GenBank/DDBJ whole genome shotgun (WGS) entry which is preliminary data.</text>
</comment>
<dbReference type="EMBL" id="JAAARO010000013">
    <property type="protein sequence ID" value="KAF5738462.1"/>
    <property type="molecule type" value="Genomic_DNA"/>
</dbReference>
<organism evidence="2 3">
    <name type="scientific">Tripterygium wilfordii</name>
    <name type="common">Thunder God vine</name>
    <dbReference type="NCBI Taxonomy" id="458696"/>
    <lineage>
        <taxon>Eukaryota</taxon>
        <taxon>Viridiplantae</taxon>
        <taxon>Streptophyta</taxon>
        <taxon>Embryophyta</taxon>
        <taxon>Tracheophyta</taxon>
        <taxon>Spermatophyta</taxon>
        <taxon>Magnoliopsida</taxon>
        <taxon>eudicotyledons</taxon>
        <taxon>Gunneridae</taxon>
        <taxon>Pentapetalae</taxon>
        <taxon>rosids</taxon>
        <taxon>fabids</taxon>
        <taxon>Celastrales</taxon>
        <taxon>Celastraceae</taxon>
        <taxon>Tripterygium</taxon>
    </lineage>
</organism>
<reference evidence="2 3" key="1">
    <citation type="journal article" date="2020" name="Nat. Commun.">
        <title>Genome of Tripterygium wilfordii and identification of cytochrome P450 involved in triptolide biosynthesis.</title>
        <authorList>
            <person name="Tu L."/>
            <person name="Su P."/>
            <person name="Zhang Z."/>
            <person name="Gao L."/>
            <person name="Wang J."/>
            <person name="Hu T."/>
            <person name="Zhou J."/>
            <person name="Zhang Y."/>
            <person name="Zhao Y."/>
            <person name="Liu Y."/>
            <person name="Song Y."/>
            <person name="Tong Y."/>
            <person name="Lu Y."/>
            <person name="Yang J."/>
            <person name="Xu C."/>
            <person name="Jia M."/>
            <person name="Peters R.J."/>
            <person name="Huang L."/>
            <person name="Gao W."/>
        </authorList>
    </citation>
    <scope>NUCLEOTIDE SEQUENCE [LARGE SCALE GENOMIC DNA]</scope>
    <source>
        <strain evidence="3">cv. XIE 37</strain>
        <tissue evidence="2">Leaf</tissue>
    </source>
</reference>
<evidence type="ECO:0000259" key="1">
    <source>
        <dbReference type="Pfam" id="PF10440"/>
    </source>
</evidence>
<dbReference type="Gene3D" id="1.10.8.850">
    <property type="entry name" value="Histone-lysine N methyltransferase , C-terminal domain-like"/>
    <property type="match status" value="1"/>
</dbReference>